<dbReference type="PANTHER" id="PTHR31569:SF4">
    <property type="entry name" value="SWIM-TYPE DOMAIN-CONTAINING PROTEIN"/>
    <property type="match status" value="1"/>
</dbReference>
<dbReference type="Pfam" id="PF21056">
    <property type="entry name" value="ZSWIM1-3_RNaseH-like"/>
    <property type="match status" value="1"/>
</dbReference>
<proteinExistence type="predicted"/>
<evidence type="ECO:0000313" key="2">
    <source>
        <dbReference type="EMBL" id="VDI83250.1"/>
    </source>
</evidence>
<name>A0A8B6HQD7_MYTGA</name>
<evidence type="ECO:0000259" key="1">
    <source>
        <dbReference type="Pfam" id="PF21056"/>
    </source>
</evidence>
<accession>A0A8B6HQD7</accession>
<feature type="domain" description="ZSWIM1/3 RNaseH-like" evidence="1">
    <location>
        <begin position="76"/>
        <end position="189"/>
    </location>
</feature>
<protein>
    <submittedName>
        <fullName evidence="2">Zinc finger SWIM domain-containing protein 3</fullName>
    </submittedName>
</protein>
<dbReference type="Proteomes" id="UP000596742">
    <property type="component" value="Unassembled WGS sequence"/>
</dbReference>
<evidence type="ECO:0000313" key="3">
    <source>
        <dbReference type="Proteomes" id="UP000596742"/>
    </source>
</evidence>
<keyword evidence="3" id="KW-1185">Reference proteome</keyword>
<dbReference type="InterPro" id="IPR048324">
    <property type="entry name" value="ZSWIM1-3_RNaseH-like"/>
</dbReference>
<comment type="caution">
    <text evidence="2">The sequence shown here is derived from an EMBL/GenBank/DDBJ whole genome shotgun (WGS) entry which is preliminary data.</text>
</comment>
<dbReference type="EMBL" id="UYJE01010452">
    <property type="protein sequence ID" value="VDI83250.1"/>
    <property type="molecule type" value="Genomic_DNA"/>
</dbReference>
<dbReference type="InterPro" id="IPR052579">
    <property type="entry name" value="Zinc_finger_SWIM"/>
</dbReference>
<reference evidence="2" key="1">
    <citation type="submission" date="2018-11" db="EMBL/GenBank/DDBJ databases">
        <authorList>
            <person name="Alioto T."/>
            <person name="Alioto T."/>
        </authorList>
    </citation>
    <scope>NUCLEOTIDE SEQUENCE</scope>
</reference>
<sequence>MSFPLGVTKDGQNLIVRESHSSHNHEINKCLFEHLPRQRKLDDHTLEGVKNMLKMKANKNSSNIINRQLEKCNSRSSKDESGVLNGKLFQDKPMQNFFDKYPEVLLIGATYKLNDLRLPLFVLMCVDRNGESEITGLWIVTDESKDTIQNMIQIFKRYNPKWENVKCIMADKDMNERDTLCLELPSAVIQICLFHVLKTFKREITCEKLTISADERLHALEMLQKLTYSKSETSYFILYAELKDTHLHRVLEHYDKNWHPIKEQWVEGYKTNVCNMLKRTNNRVESINQKLKSVIDKFSNIVDFFVDLMKCIKSLRIERDHRAILLFQKQKVVHSLCPQLQSYVNHLTGYAYSHVKKQYDLHRSVTFEGSISETTLAISLNTSEGPVTVT</sequence>
<organism evidence="2 3">
    <name type="scientific">Mytilus galloprovincialis</name>
    <name type="common">Mediterranean mussel</name>
    <dbReference type="NCBI Taxonomy" id="29158"/>
    <lineage>
        <taxon>Eukaryota</taxon>
        <taxon>Metazoa</taxon>
        <taxon>Spiralia</taxon>
        <taxon>Lophotrochozoa</taxon>
        <taxon>Mollusca</taxon>
        <taxon>Bivalvia</taxon>
        <taxon>Autobranchia</taxon>
        <taxon>Pteriomorphia</taxon>
        <taxon>Mytilida</taxon>
        <taxon>Mytiloidea</taxon>
        <taxon>Mytilidae</taxon>
        <taxon>Mytilinae</taxon>
        <taxon>Mytilus</taxon>
    </lineage>
</organism>
<dbReference type="AlphaFoldDB" id="A0A8B6HQD7"/>
<dbReference type="PANTHER" id="PTHR31569">
    <property type="entry name" value="SWIM-TYPE DOMAIN-CONTAINING PROTEIN"/>
    <property type="match status" value="1"/>
</dbReference>
<dbReference type="OrthoDB" id="92090at2759"/>
<gene>
    <name evidence="2" type="ORF">MGAL_10B034349</name>
</gene>